<dbReference type="Proteomes" id="UP000515151">
    <property type="component" value="Chromosome 8"/>
</dbReference>
<dbReference type="GeneID" id="116186991"/>
<reference evidence="2" key="2">
    <citation type="submission" date="2025-08" db="UniProtKB">
        <authorList>
            <consortium name="RefSeq"/>
        </authorList>
    </citation>
    <scope>IDENTIFICATION</scope>
    <source>
        <tissue evidence="2">Leaf</tissue>
    </source>
</reference>
<keyword evidence="1" id="KW-1185">Reference proteome</keyword>
<evidence type="ECO:0000313" key="1">
    <source>
        <dbReference type="Proteomes" id="UP000515151"/>
    </source>
</evidence>
<reference evidence="1" key="1">
    <citation type="journal article" date="2020" name="Plant Biotechnol. J.">
        <title>The pomegranate (Punica granatum L.) draft genome dissects genetic divergence between soft- and hard-seeded cultivars.</title>
        <authorList>
            <person name="Luo X."/>
            <person name="Li H."/>
            <person name="Wu Z."/>
            <person name="Yao W."/>
            <person name="Zhao P."/>
            <person name="Cao D."/>
            <person name="Yu H."/>
            <person name="Li K."/>
            <person name="Poudel K."/>
            <person name="Zhao D."/>
            <person name="Zhang F."/>
            <person name="Xia X."/>
            <person name="Chen L."/>
            <person name="Wang Q."/>
            <person name="Jing D."/>
            <person name="Cao S."/>
        </authorList>
    </citation>
    <scope>NUCLEOTIDE SEQUENCE [LARGE SCALE GENOMIC DNA]</scope>
    <source>
        <strain evidence="1">cv. Tunisia</strain>
    </source>
</reference>
<dbReference type="RefSeq" id="XP_031371418.1">
    <property type="nucleotide sequence ID" value="XM_031515558.1"/>
</dbReference>
<gene>
    <name evidence="2" type="primary">LOC116186991</name>
</gene>
<organism evidence="1 2">
    <name type="scientific">Punica granatum</name>
    <name type="common">Pomegranate</name>
    <dbReference type="NCBI Taxonomy" id="22663"/>
    <lineage>
        <taxon>Eukaryota</taxon>
        <taxon>Viridiplantae</taxon>
        <taxon>Streptophyta</taxon>
        <taxon>Embryophyta</taxon>
        <taxon>Tracheophyta</taxon>
        <taxon>Spermatophyta</taxon>
        <taxon>Magnoliopsida</taxon>
        <taxon>eudicotyledons</taxon>
        <taxon>Gunneridae</taxon>
        <taxon>Pentapetalae</taxon>
        <taxon>rosids</taxon>
        <taxon>malvids</taxon>
        <taxon>Myrtales</taxon>
        <taxon>Lythraceae</taxon>
        <taxon>Punica</taxon>
    </lineage>
</organism>
<proteinExistence type="predicted"/>
<protein>
    <submittedName>
        <fullName evidence="2">Uncharacterized protein LOC116186991 isoform X1</fullName>
    </submittedName>
</protein>
<name>A0A6P8BP14_PUNGR</name>
<accession>A0A6P8BP14</accession>
<dbReference type="OrthoDB" id="1531181at2759"/>
<sequence length="160" mass="17880">MSSCWRQGVLKVSSFLTHANQLSKLRGLGKRGMATVEVRQAALKRYLDEIKQKNAGSQALEENTDTKMLHMNAPLGGWKEWSTLTYDHNVLGDLLLTENEQLKKIKEEVENMIKVLSPPAPGAFPWSVPQSFPTLNFPMPQSRSAKVKVEEEGTGLVEKS</sequence>
<evidence type="ECO:0000313" key="2">
    <source>
        <dbReference type="RefSeq" id="XP_031371418.1"/>
    </source>
</evidence>
<dbReference type="AlphaFoldDB" id="A0A6P8BP14"/>